<organism evidence="3">
    <name type="scientific">Perkinsus marinus (strain ATCC 50983 / TXsc)</name>
    <dbReference type="NCBI Taxonomy" id="423536"/>
    <lineage>
        <taxon>Eukaryota</taxon>
        <taxon>Sar</taxon>
        <taxon>Alveolata</taxon>
        <taxon>Perkinsozoa</taxon>
        <taxon>Perkinsea</taxon>
        <taxon>Perkinsida</taxon>
        <taxon>Perkinsidae</taxon>
        <taxon>Perkinsus</taxon>
    </lineage>
</organism>
<accession>C5LUU5</accession>
<gene>
    <name evidence="2" type="ORF">Pmar_PMAR007810</name>
</gene>
<name>C5LUU5_PERM5</name>
<dbReference type="RefSeq" id="XP_002766780.1">
    <property type="nucleotide sequence ID" value="XM_002766734.1"/>
</dbReference>
<evidence type="ECO:0000313" key="3">
    <source>
        <dbReference type="Proteomes" id="UP000007800"/>
    </source>
</evidence>
<proteinExistence type="predicted"/>
<dbReference type="InParanoid" id="C5LUU5"/>
<reference evidence="2 3" key="1">
    <citation type="submission" date="2008-07" db="EMBL/GenBank/DDBJ databases">
        <authorList>
            <person name="El-Sayed N."/>
            <person name="Caler E."/>
            <person name="Inman J."/>
            <person name="Amedeo P."/>
            <person name="Hass B."/>
            <person name="Wortman J."/>
        </authorList>
    </citation>
    <scope>NUCLEOTIDE SEQUENCE [LARGE SCALE GENOMIC DNA]</scope>
    <source>
        <strain evidence="3">ATCC 50983 / TXsc</strain>
    </source>
</reference>
<dbReference type="Proteomes" id="UP000007800">
    <property type="component" value="Unassembled WGS sequence"/>
</dbReference>
<protein>
    <submittedName>
        <fullName evidence="2">Uncharacterized protein</fullName>
    </submittedName>
</protein>
<dbReference type="AlphaFoldDB" id="C5LUU5"/>
<feature type="region of interest" description="Disordered" evidence="1">
    <location>
        <begin position="1"/>
        <end position="23"/>
    </location>
</feature>
<keyword evidence="3" id="KW-1185">Reference proteome</keyword>
<evidence type="ECO:0000313" key="2">
    <source>
        <dbReference type="EMBL" id="EEQ99497.1"/>
    </source>
</evidence>
<evidence type="ECO:0000256" key="1">
    <source>
        <dbReference type="SAM" id="MobiDB-lite"/>
    </source>
</evidence>
<dbReference type="GeneID" id="9051092"/>
<sequence length="63" mass="7141">MSIRGSRVGARGKTSYDPSAWAEKKRTAIERAEKLKVERRKMKEAARDGVETEALLEVHDNVK</sequence>
<dbReference type="EMBL" id="GG685665">
    <property type="protein sequence ID" value="EEQ99497.1"/>
    <property type="molecule type" value="Genomic_DNA"/>
</dbReference>